<dbReference type="PANTHER" id="PTHR44329">
    <property type="entry name" value="SERINE/THREONINE-PROTEIN KINASE TNNI3K-RELATED"/>
    <property type="match status" value="1"/>
</dbReference>
<evidence type="ECO:0000259" key="6">
    <source>
        <dbReference type="PROSITE" id="PS50053"/>
    </source>
</evidence>
<feature type="domain" description="Protein kinase" evidence="5">
    <location>
        <begin position="16"/>
        <end position="292"/>
    </location>
</feature>
<dbReference type="InterPro" id="IPR008271">
    <property type="entry name" value="Ser/Thr_kinase_AS"/>
</dbReference>
<dbReference type="SUPFAM" id="SSF54236">
    <property type="entry name" value="Ubiquitin-like"/>
    <property type="match status" value="1"/>
</dbReference>
<dbReference type="InterPro" id="IPR001245">
    <property type="entry name" value="Ser-Thr/Tyr_kinase_cat_dom"/>
</dbReference>
<gene>
    <name evidence="7" type="ORF">M9Y10_016427</name>
</gene>
<dbReference type="PROSITE" id="PS50053">
    <property type="entry name" value="UBIQUITIN_2"/>
    <property type="match status" value="1"/>
</dbReference>
<evidence type="ECO:0000313" key="7">
    <source>
        <dbReference type="EMBL" id="KAK8853884.1"/>
    </source>
</evidence>
<evidence type="ECO:0000256" key="2">
    <source>
        <dbReference type="ARBA" id="ARBA00022741"/>
    </source>
</evidence>
<dbReference type="InterPro" id="IPR017441">
    <property type="entry name" value="Protein_kinase_ATP_BS"/>
</dbReference>
<keyword evidence="1" id="KW-0418">Kinase</keyword>
<keyword evidence="2 4" id="KW-0547">Nucleotide-binding</keyword>
<feature type="domain" description="Ubiquitin-like" evidence="6">
    <location>
        <begin position="359"/>
        <end position="433"/>
    </location>
</feature>
<proteinExistence type="predicted"/>
<dbReference type="Proteomes" id="UP001470230">
    <property type="component" value="Unassembled WGS sequence"/>
</dbReference>
<comment type="caution">
    <text evidence="7">The sequence shown here is derived from an EMBL/GenBank/DDBJ whole genome shotgun (WGS) entry which is preliminary data.</text>
</comment>
<organism evidence="7 8">
    <name type="scientific">Tritrichomonas musculus</name>
    <dbReference type="NCBI Taxonomy" id="1915356"/>
    <lineage>
        <taxon>Eukaryota</taxon>
        <taxon>Metamonada</taxon>
        <taxon>Parabasalia</taxon>
        <taxon>Tritrichomonadida</taxon>
        <taxon>Tritrichomonadidae</taxon>
        <taxon>Tritrichomonas</taxon>
    </lineage>
</organism>
<evidence type="ECO:0008006" key="9">
    <source>
        <dbReference type="Google" id="ProtNLM"/>
    </source>
</evidence>
<evidence type="ECO:0000256" key="1">
    <source>
        <dbReference type="ARBA" id="ARBA00022527"/>
    </source>
</evidence>
<dbReference type="CDD" id="cd17039">
    <property type="entry name" value="Ubl_ubiquitin_like"/>
    <property type="match status" value="1"/>
</dbReference>
<evidence type="ECO:0000256" key="4">
    <source>
        <dbReference type="PROSITE-ProRule" id="PRU10141"/>
    </source>
</evidence>
<sequence>MDFSKSLRLKRSIEDFIIKESIGRGQYGSVFRCIEKRNGKEFAIKLLEPCNDNAEQYKNFTREVTIQSQVVHPAIIPLHCFGENCHTEIGTVDYIMSPLMKNGSLDTYINPESIEKLSPTNKMIIIYGTAAGMNFLHKRNVIHRDLKPANILLDEFYRPYITDFGFSKFTPNGSRATFSIRPGTPLYLAPELLEDDDENLSNKVDVYAFGIIVFNVLTGLQFSELNTMFKLCKYVTEGGRPDIPPTVDEKYKDLIEKCWSGSPHDRPSFDEIVSVLEEEENLLPGVNKHSFEKYKQFVNAPLETEEEKNEKDADTDVDIGADTDFYPKTAPTGRINYDLPFRGFRPIDLSKSTNLSKFIFFHFLFDKEHIHINLGSNITVADAKIVISIEKNIPPSYLKLMFNGAECKEKCKLTDYKSPDQPIIITTVKDVSELPNDKDDREELVEEEIHSQVNAKTTQLILRELNRMTGLQPLDVFHNFFVCGKSMKLFRDCSELCKNKGV</sequence>
<protein>
    <recommendedName>
        <fullName evidence="9">Protein kinase domain-containing protein</fullName>
    </recommendedName>
</protein>
<dbReference type="InterPro" id="IPR000626">
    <property type="entry name" value="Ubiquitin-like_dom"/>
</dbReference>
<keyword evidence="1" id="KW-0723">Serine/threonine-protein kinase</keyword>
<dbReference type="PROSITE" id="PS00108">
    <property type="entry name" value="PROTEIN_KINASE_ST"/>
    <property type="match status" value="1"/>
</dbReference>
<keyword evidence="8" id="KW-1185">Reference proteome</keyword>
<dbReference type="InterPro" id="IPR051681">
    <property type="entry name" value="Ser/Thr_Kinases-Pseudokinases"/>
</dbReference>
<dbReference type="Gene3D" id="3.10.20.90">
    <property type="entry name" value="Phosphatidylinositol 3-kinase Catalytic Subunit, Chain A, domain 1"/>
    <property type="match status" value="1"/>
</dbReference>
<dbReference type="EMBL" id="JAPFFF010000021">
    <property type="protein sequence ID" value="KAK8853884.1"/>
    <property type="molecule type" value="Genomic_DNA"/>
</dbReference>
<dbReference type="PROSITE" id="PS50011">
    <property type="entry name" value="PROTEIN_KINASE_DOM"/>
    <property type="match status" value="1"/>
</dbReference>
<dbReference type="SUPFAM" id="SSF56112">
    <property type="entry name" value="Protein kinase-like (PK-like)"/>
    <property type="match status" value="1"/>
</dbReference>
<accession>A0ABR2HW57</accession>
<keyword evidence="1" id="KW-0808">Transferase</keyword>
<feature type="binding site" evidence="4">
    <location>
        <position position="45"/>
    </location>
    <ligand>
        <name>ATP</name>
        <dbReference type="ChEBI" id="CHEBI:30616"/>
    </ligand>
</feature>
<dbReference type="PRINTS" id="PR00109">
    <property type="entry name" value="TYRKINASE"/>
</dbReference>
<dbReference type="InterPro" id="IPR000719">
    <property type="entry name" value="Prot_kinase_dom"/>
</dbReference>
<keyword evidence="3 4" id="KW-0067">ATP-binding</keyword>
<reference evidence="7 8" key="1">
    <citation type="submission" date="2024-04" db="EMBL/GenBank/DDBJ databases">
        <title>Tritrichomonas musculus Genome.</title>
        <authorList>
            <person name="Alves-Ferreira E."/>
            <person name="Grigg M."/>
            <person name="Lorenzi H."/>
            <person name="Galac M."/>
        </authorList>
    </citation>
    <scope>NUCLEOTIDE SEQUENCE [LARGE SCALE GENOMIC DNA]</scope>
    <source>
        <strain evidence="7 8">EAF2021</strain>
    </source>
</reference>
<dbReference type="PROSITE" id="PS00107">
    <property type="entry name" value="PROTEIN_KINASE_ATP"/>
    <property type="match status" value="1"/>
</dbReference>
<dbReference type="Gene3D" id="1.10.510.10">
    <property type="entry name" value="Transferase(Phosphotransferase) domain 1"/>
    <property type="match status" value="1"/>
</dbReference>
<dbReference type="Pfam" id="PF00069">
    <property type="entry name" value="Pkinase"/>
    <property type="match status" value="1"/>
</dbReference>
<dbReference type="InterPro" id="IPR029071">
    <property type="entry name" value="Ubiquitin-like_domsf"/>
</dbReference>
<evidence type="ECO:0000313" key="8">
    <source>
        <dbReference type="Proteomes" id="UP001470230"/>
    </source>
</evidence>
<dbReference type="PANTHER" id="PTHR44329:SF214">
    <property type="entry name" value="PROTEIN KINASE DOMAIN-CONTAINING PROTEIN"/>
    <property type="match status" value="1"/>
</dbReference>
<name>A0ABR2HW57_9EUKA</name>
<dbReference type="InterPro" id="IPR011009">
    <property type="entry name" value="Kinase-like_dom_sf"/>
</dbReference>
<dbReference type="SMART" id="SM00220">
    <property type="entry name" value="S_TKc"/>
    <property type="match status" value="1"/>
</dbReference>
<evidence type="ECO:0000256" key="3">
    <source>
        <dbReference type="ARBA" id="ARBA00022840"/>
    </source>
</evidence>
<evidence type="ECO:0000259" key="5">
    <source>
        <dbReference type="PROSITE" id="PS50011"/>
    </source>
</evidence>